<sequence>MIANATLNGLCSSPFYLSLLSTLRVDTSALPPPPPRHYPYRLFGTCAPALQVSGVAGQRVAGVQGVVAPSCSSVCVAAKPSLSIAVADTTTAPTSLISRRSWHSRGCRGALHALISSLHRSTVNTIRIELRALLLHHRANAGRRRVPSPSSIAA</sequence>
<organism evidence="1 2">
    <name type="scientific">Syncephalis pseudoplumigaleata</name>
    <dbReference type="NCBI Taxonomy" id="1712513"/>
    <lineage>
        <taxon>Eukaryota</taxon>
        <taxon>Fungi</taxon>
        <taxon>Fungi incertae sedis</taxon>
        <taxon>Zoopagomycota</taxon>
        <taxon>Zoopagomycotina</taxon>
        <taxon>Zoopagomycetes</taxon>
        <taxon>Zoopagales</taxon>
        <taxon>Piptocephalidaceae</taxon>
        <taxon>Syncephalis</taxon>
    </lineage>
</organism>
<evidence type="ECO:0000313" key="1">
    <source>
        <dbReference type="EMBL" id="RKP23544.1"/>
    </source>
</evidence>
<gene>
    <name evidence="1" type="ORF">SYNPS1DRAFT_30703</name>
</gene>
<evidence type="ECO:0000313" key="2">
    <source>
        <dbReference type="Proteomes" id="UP000278143"/>
    </source>
</evidence>
<dbReference type="Proteomes" id="UP000278143">
    <property type="component" value="Unassembled WGS sequence"/>
</dbReference>
<keyword evidence="2" id="KW-1185">Reference proteome</keyword>
<accession>A0A4P9YUM3</accession>
<protein>
    <submittedName>
        <fullName evidence="1">Uncharacterized protein</fullName>
    </submittedName>
</protein>
<reference evidence="2" key="1">
    <citation type="journal article" date="2018" name="Nat. Microbiol.">
        <title>Leveraging single-cell genomics to expand the fungal tree of life.</title>
        <authorList>
            <person name="Ahrendt S.R."/>
            <person name="Quandt C.A."/>
            <person name="Ciobanu D."/>
            <person name="Clum A."/>
            <person name="Salamov A."/>
            <person name="Andreopoulos B."/>
            <person name="Cheng J.F."/>
            <person name="Woyke T."/>
            <person name="Pelin A."/>
            <person name="Henrissat B."/>
            <person name="Reynolds N.K."/>
            <person name="Benny G.L."/>
            <person name="Smith M.E."/>
            <person name="James T.Y."/>
            <person name="Grigoriev I.V."/>
        </authorList>
    </citation>
    <scope>NUCLEOTIDE SEQUENCE [LARGE SCALE GENOMIC DNA]</scope>
    <source>
        <strain evidence="2">Benny S71-1</strain>
    </source>
</reference>
<proteinExistence type="predicted"/>
<name>A0A4P9YUM3_9FUNG</name>
<dbReference type="EMBL" id="KZ990890">
    <property type="protein sequence ID" value="RKP23544.1"/>
    <property type="molecule type" value="Genomic_DNA"/>
</dbReference>
<dbReference type="AlphaFoldDB" id="A0A4P9YUM3"/>